<evidence type="ECO:0000313" key="1">
    <source>
        <dbReference type="EMBL" id="OAF55382.1"/>
    </source>
</evidence>
<accession>A0A177A1L6</accession>
<protein>
    <submittedName>
        <fullName evidence="1">Uncharacterized protein</fullName>
    </submittedName>
</protein>
<dbReference type="RefSeq" id="XP_024320682.1">
    <property type="nucleotide sequence ID" value="XM_024471934.1"/>
</dbReference>
<gene>
    <name evidence="1" type="ORF">VC83_08382</name>
</gene>
<dbReference type="AlphaFoldDB" id="A0A177A1L6"/>
<dbReference type="EMBL" id="KV441409">
    <property type="protein sequence ID" value="OAF55382.1"/>
    <property type="molecule type" value="Genomic_DNA"/>
</dbReference>
<dbReference type="Proteomes" id="UP000077154">
    <property type="component" value="Unassembled WGS sequence"/>
</dbReference>
<reference evidence="1" key="1">
    <citation type="submission" date="2016-03" db="EMBL/GenBank/DDBJ databases">
        <title>Updated assembly of Pseudogymnoascus destructans, the fungus causing white-nose syndrome of bats.</title>
        <authorList>
            <person name="Palmer J.M."/>
            <person name="Drees K.P."/>
            <person name="Foster J.T."/>
            <person name="Lindner D.L."/>
        </authorList>
    </citation>
    <scope>NUCLEOTIDE SEQUENCE [LARGE SCALE GENOMIC DNA]</scope>
    <source>
        <strain evidence="1">20631-21</strain>
    </source>
</reference>
<organism evidence="1">
    <name type="scientific">Pseudogymnoascus destructans</name>
    <dbReference type="NCBI Taxonomy" id="655981"/>
    <lineage>
        <taxon>Eukaryota</taxon>
        <taxon>Fungi</taxon>
        <taxon>Dikarya</taxon>
        <taxon>Ascomycota</taxon>
        <taxon>Pezizomycotina</taxon>
        <taxon>Leotiomycetes</taxon>
        <taxon>Thelebolales</taxon>
        <taxon>Thelebolaceae</taxon>
        <taxon>Pseudogymnoascus</taxon>
    </lineage>
</organism>
<dbReference type="GeneID" id="36291423"/>
<proteinExistence type="predicted"/>
<name>A0A177A1L6_9PEZI</name>
<sequence>MRRLIAVVRFGVSRCWVGPSAVPISRPYTHKEHTTLGYCQFQHLQFTRRFVVTSPSSETVCGKNDSFVFPRIANDSASSHHCSLRRQLGPDQLLPQQHLSRTTSTTSTMRSCLAPRYMQPQPPRSCDRKLLILFTLEKLEYITWKTLNFDITSAR</sequence>